<dbReference type="GO" id="GO:0046872">
    <property type="term" value="F:metal ion binding"/>
    <property type="evidence" value="ECO:0007669"/>
    <property type="project" value="InterPro"/>
</dbReference>
<dbReference type="InterPro" id="IPR011761">
    <property type="entry name" value="ATP-grasp"/>
</dbReference>
<proteinExistence type="predicted"/>
<dbReference type="InterPro" id="IPR011095">
    <property type="entry name" value="Dala_Dala_lig_C"/>
</dbReference>
<dbReference type="Gene3D" id="3.30.470.20">
    <property type="entry name" value="ATP-grasp fold, B domain"/>
    <property type="match status" value="2"/>
</dbReference>
<dbReference type="GO" id="GO:0005524">
    <property type="term" value="F:ATP binding"/>
    <property type="evidence" value="ECO:0007669"/>
    <property type="project" value="UniProtKB-UniRule"/>
</dbReference>
<evidence type="ECO:0000259" key="3">
    <source>
        <dbReference type="PROSITE" id="PS50975"/>
    </source>
</evidence>
<evidence type="ECO:0000256" key="2">
    <source>
        <dbReference type="PROSITE-ProRule" id="PRU00409"/>
    </source>
</evidence>
<dbReference type="GO" id="GO:0009432">
    <property type="term" value="P:SOS response"/>
    <property type="evidence" value="ECO:0007669"/>
    <property type="project" value="TreeGrafter"/>
</dbReference>
<accession>A0A2H0RK02</accession>
<dbReference type="GO" id="GO:0005737">
    <property type="term" value="C:cytoplasm"/>
    <property type="evidence" value="ECO:0007669"/>
    <property type="project" value="TreeGrafter"/>
</dbReference>
<feature type="domain" description="ATP-grasp" evidence="3">
    <location>
        <begin position="66"/>
        <end position="329"/>
    </location>
</feature>
<dbReference type="InterPro" id="IPR013815">
    <property type="entry name" value="ATP_grasp_subdomain_1"/>
</dbReference>
<evidence type="ECO:0000256" key="1">
    <source>
        <dbReference type="ARBA" id="ARBA00022598"/>
    </source>
</evidence>
<dbReference type="GO" id="GO:0018169">
    <property type="term" value="F:ribosomal S6-glutamic acid ligase activity"/>
    <property type="evidence" value="ECO:0007669"/>
    <property type="project" value="TreeGrafter"/>
</dbReference>
<organism evidence="4 5">
    <name type="scientific">Candidatus Vogelbacteria bacterium CG10_big_fil_rev_8_21_14_0_10_45_14</name>
    <dbReference type="NCBI Taxonomy" id="1975042"/>
    <lineage>
        <taxon>Bacteria</taxon>
        <taxon>Candidatus Vogeliibacteriota</taxon>
    </lineage>
</organism>
<dbReference type="Gene3D" id="3.30.1490.20">
    <property type="entry name" value="ATP-grasp fold, A domain"/>
    <property type="match status" value="1"/>
</dbReference>
<sequence length="333" mass="37228">MTQTLTSDMLEKLALERCIPVWVEPKWRTFGYIERQDRKRRYWSGNTLDLNTGGSTLISGDKDYASRVLRDGGLPVPEGKAFGSKEWCSQINSEEGLDAALQFGTLLGYPLFVKPNSSQGGRHVFRVTGQDDLSASLLTIFREDKLALVQKEVKGLDVRVLILDGEAVLAYERKPLTIVGDGKNKIRELLFMKIETLLKSGRKVRIEEEEMRIAFHLATTGISNFETVPDFGKEVILLPSANLSTGGTSRSVIKELHHGYKALASRAASLLNLRYAGVDIISPRFWDENPEGEAMVIEVNGRAPGVTQFFMNGDDERFEVESLYRKILEALLA</sequence>
<protein>
    <recommendedName>
        <fullName evidence="3">ATP-grasp domain-containing protein</fullName>
    </recommendedName>
</protein>
<evidence type="ECO:0000313" key="5">
    <source>
        <dbReference type="Proteomes" id="UP000230833"/>
    </source>
</evidence>
<dbReference type="PROSITE" id="PS50975">
    <property type="entry name" value="ATP_GRASP"/>
    <property type="match status" value="1"/>
</dbReference>
<dbReference type="SUPFAM" id="SSF56059">
    <property type="entry name" value="Glutathione synthetase ATP-binding domain-like"/>
    <property type="match status" value="1"/>
</dbReference>
<reference evidence="4 5" key="1">
    <citation type="submission" date="2017-09" db="EMBL/GenBank/DDBJ databases">
        <title>Depth-based differentiation of microbial function through sediment-hosted aquifers and enrichment of novel symbionts in the deep terrestrial subsurface.</title>
        <authorList>
            <person name="Probst A.J."/>
            <person name="Ladd B."/>
            <person name="Jarett J.K."/>
            <person name="Geller-Mcgrath D.E."/>
            <person name="Sieber C.M."/>
            <person name="Emerson J.B."/>
            <person name="Anantharaman K."/>
            <person name="Thomas B.C."/>
            <person name="Malmstrom R."/>
            <person name="Stieglmeier M."/>
            <person name="Klingl A."/>
            <person name="Woyke T."/>
            <person name="Ryan C.M."/>
            <person name="Banfield J.F."/>
        </authorList>
    </citation>
    <scope>NUCLEOTIDE SEQUENCE [LARGE SCALE GENOMIC DNA]</scope>
    <source>
        <strain evidence="4">CG10_big_fil_rev_8_21_14_0_10_45_14</strain>
    </source>
</reference>
<dbReference type="GO" id="GO:0008716">
    <property type="term" value="F:D-alanine-D-alanine ligase activity"/>
    <property type="evidence" value="ECO:0007669"/>
    <property type="project" value="InterPro"/>
</dbReference>
<dbReference type="Proteomes" id="UP000230833">
    <property type="component" value="Unassembled WGS sequence"/>
</dbReference>
<keyword evidence="2" id="KW-0547">Nucleotide-binding</keyword>
<dbReference type="PANTHER" id="PTHR21621">
    <property type="entry name" value="RIBOSOMAL PROTEIN S6 MODIFICATION PROTEIN"/>
    <property type="match status" value="1"/>
</dbReference>
<dbReference type="EMBL" id="PCYL01000024">
    <property type="protein sequence ID" value="PIR46891.1"/>
    <property type="molecule type" value="Genomic_DNA"/>
</dbReference>
<evidence type="ECO:0000313" key="4">
    <source>
        <dbReference type="EMBL" id="PIR46891.1"/>
    </source>
</evidence>
<dbReference type="Pfam" id="PF07478">
    <property type="entry name" value="Dala_Dala_lig_C"/>
    <property type="match status" value="1"/>
</dbReference>
<keyword evidence="2" id="KW-0067">ATP-binding</keyword>
<dbReference type="PANTHER" id="PTHR21621:SF0">
    <property type="entry name" value="BETA-CITRYLGLUTAMATE SYNTHASE B-RELATED"/>
    <property type="match status" value="1"/>
</dbReference>
<comment type="caution">
    <text evidence="4">The sequence shown here is derived from an EMBL/GenBank/DDBJ whole genome shotgun (WGS) entry which is preliminary data.</text>
</comment>
<name>A0A2H0RK02_9BACT</name>
<dbReference type="AlphaFoldDB" id="A0A2H0RK02"/>
<gene>
    <name evidence="4" type="ORF">COV07_01935</name>
</gene>
<keyword evidence="1" id="KW-0436">Ligase</keyword>